<reference evidence="1" key="1">
    <citation type="submission" date="2018-04" db="EMBL/GenBank/DDBJ databases">
        <title>Transcriptome of Schizaphis graminum biotype I.</title>
        <authorList>
            <person name="Scully E.D."/>
            <person name="Geib S.M."/>
            <person name="Palmer N.A."/>
            <person name="Koch K."/>
            <person name="Bradshaw J."/>
            <person name="Heng-Moss T."/>
            <person name="Sarath G."/>
        </authorList>
    </citation>
    <scope>NUCLEOTIDE SEQUENCE</scope>
</reference>
<protein>
    <recommendedName>
        <fullName evidence="2">Zinc finger MYM-type protein 1</fullName>
    </recommendedName>
</protein>
<dbReference type="EMBL" id="GGMR01003644">
    <property type="protein sequence ID" value="MBY16263.1"/>
    <property type="molecule type" value="Transcribed_RNA"/>
</dbReference>
<name>A0A2S2NGD5_SCHGA</name>
<gene>
    <name evidence="1" type="ORF">g.19751</name>
</gene>
<organism evidence="1">
    <name type="scientific">Schizaphis graminum</name>
    <name type="common">Green bug aphid</name>
    <dbReference type="NCBI Taxonomy" id="13262"/>
    <lineage>
        <taxon>Eukaryota</taxon>
        <taxon>Metazoa</taxon>
        <taxon>Ecdysozoa</taxon>
        <taxon>Arthropoda</taxon>
        <taxon>Hexapoda</taxon>
        <taxon>Insecta</taxon>
        <taxon>Pterygota</taxon>
        <taxon>Neoptera</taxon>
        <taxon>Paraneoptera</taxon>
        <taxon>Hemiptera</taxon>
        <taxon>Sternorrhyncha</taxon>
        <taxon>Aphidomorpha</taxon>
        <taxon>Aphidoidea</taxon>
        <taxon>Aphididae</taxon>
        <taxon>Aphidini</taxon>
        <taxon>Schizaphis</taxon>
    </lineage>
</organism>
<dbReference type="InterPro" id="IPR012337">
    <property type="entry name" value="RNaseH-like_sf"/>
</dbReference>
<dbReference type="SUPFAM" id="SSF53098">
    <property type="entry name" value="Ribonuclease H-like"/>
    <property type="match status" value="1"/>
</dbReference>
<dbReference type="AlphaFoldDB" id="A0A2S2NGD5"/>
<evidence type="ECO:0000313" key="1">
    <source>
        <dbReference type="EMBL" id="MBY16263.1"/>
    </source>
</evidence>
<accession>A0A2S2NGD5</accession>
<sequence length="127" mass="14514">MKKAWQILQSDNRYENLPIAYYSCFCHTLNLLIHDIVKLESFSTVEENAKKVVKTINNVHILKNTLINIQKSKNQVLGTLKMPVKTRWGSIVSCLKSLEQNKGCLQQLSWSENEHVIGKLGNKNDSS</sequence>
<evidence type="ECO:0008006" key="2">
    <source>
        <dbReference type="Google" id="ProtNLM"/>
    </source>
</evidence>
<proteinExistence type="predicted"/>